<evidence type="ECO:0000256" key="1">
    <source>
        <dbReference type="ARBA" id="ARBA00006739"/>
    </source>
</evidence>
<organism evidence="5">
    <name type="scientific">hydrothermal vent metagenome</name>
    <dbReference type="NCBI Taxonomy" id="652676"/>
    <lineage>
        <taxon>unclassified sequences</taxon>
        <taxon>metagenomes</taxon>
        <taxon>ecological metagenomes</taxon>
    </lineage>
</organism>
<comment type="similarity">
    <text evidence="1">Belongs to the glycosyltransferase 2 family.</text>
</comment>
<dbReference type="AlphaFoldDB" id="A0A3B1C0Y9"/>
<dbReference type="EC" id="2.4.1.54" evidence="5"/>
<dbReference type="FunFam" id="3.90.550.10:FF:000122">
    <property type="entry name" value="Dolichol-phosphate mannosyltransferase subunit 1"/>
    <property type="match status" value="1"/>
</dbReference>
<dbReference type="InterPro" id="IPR039528">
    <property type="entry name" value="DPM1-like"/>
</dbReference>
<evidence type="ECO:0000256" key="3">
    <source>
        <dbReference type="ARBA" id="ARBA00022679"/>
    </source>
</evidence>
<dbReference type="PANTHER" id="PTHR43398:SF1">
    <property type="entry name" value="DOLICHOL-PHOSPHATE MANNOSYLTRANSFERASE SUBUNIT 1"/>
    <property type="match status" value="1"/>
</dbReference>
<evidence type="ECO:0000256" key="2">
    <source>
        <dbReference type="ARBA" id="ARBA00022676"/>
    </source>
</evidence>
<sequence>MTGLIAFFILQCQPMNSKTLIIIPTYNEIENIKKLISAIREKVSGVSILVVDDNSPDGTGALVEKLKADDLGIHLLSRAGKLGLGTAYIAGFKYALEHDFEYIFEMDADFSHDPCYLPDFLDAIKGADLVLGSRYVPGGGVENWPFYRKMISIGGSLYSRTLLSVPYRDLTGGFKCFKRSTLEAIALDDVHSEGYSFQIEMTYRVHKKGLKIKEIPIVFKDRLEGKSKMSWTIFFEAIIRVWHIRWTI</sequence>
<gene>
    <name evidence="5" type="ORF">MNBD_NITROSPINAE01-1617</name>
</gene>
<dbReference type="SUPFAM" id="SSF53448">
    <property type="entry name" value="Nucleotide-diphospho-sugar transferases"/>
    <property type="match status" value="1"/>
</dbReference>
<evidence type="ECO:0000313" key="5">
    <source>
        <dbReference type="EMBL" id="VAX16550.1"/>
    </source>
</evidence>
<dbReference type="GO" id="GO:0016020">
    <property type="term" value="C:membrane"/>
    <property type="evidence" value="ECO:0007669"/>
    <property type="project" value="GOC"/>
</dbReference>
<keyword evidence="3 5" id="KW-0808">Transferase</keyword>
<dbReference type="CDD" id="cd06442">
    <property type="entry name" value="DPM1_like"/>
    <property type="match status" value="1"/>
</dbReference>
<dbReference type="PANTHER" id="PTHR43398">
    <property type="entry name" value="DOLICHOL-PHOSPHATE MANNOSYLTRANSFERASE SUBUNIT 1"/>
    <property type="match status" value="1"/>
</dbReference>
<dbReference type="GO" id="GO:0004582">
    <property type="term" value="F:dolichyl-phosphate beta-D-mannosyltransferase activity"/>
    <property type="evidence" value="ECO:0007669"/>
    <property type="project" value="InterPro"/>
</dbReference>
<evidence type="ECO:0000259" key="4">
    <source>
        <dbReference type="Pfam" id="PF00535"/>
    </source>
</evidence>
<dbReference type="InterPro" id="IPR001173">
    <property type="entry name" value="Glyco_trans_2-like"/>
</dbReference>
<feature type="domain" description="Glycosyltransferase 2-like" evidence="4">
    <location>
        <begin position="21"/>
        <end position="183"/>
    </location>
</feature>
<keyword evidence="2 5" id="KW-0328">Glycosyltransferase</keyword>
<accession>A0A3B1C0Y9</accession>
<reference evidence="5" key="1">
    <citation type="submission" date="2018-06" db="EMBL/GenBank/DDBJ databases">
        <authorList>
            <person name="Zhirakovskaya E."/>
        </authorList>
    </citation>
    <scope>NUCLEOTIDE SEQUENCE</scope>
</reference>
<dbReference type="Gene3D" id="3.90.550.10">
    <property type="entry name" value="Spore Coat Polysaccharide Biosynthesis Protein SpsA, Chain A"/>
    <property type="match status" value="1"/>
</dbReference>
<proteinExistence type="inferred from homology"/>
<dbReference type="Pfam" id="PF00535">
    <property type="entry name" value="Glycos_transf_2"/>
    <property type="match status" value="1"/>
</dbReference>
<dbReference type="InterPro" id="IPR029044">
    <property type="entry name" value="Nucleotide-diphossugar_trans"/>
</dbReference>
<dbReference type="GO" id="GO:0047267">
    <property type="term" value="F:undecaprenyl-phosphate mannosyltransferase activity"/>
    <property type="evidence" value="ECO:0007669"/>
    <property type="project" value="UniProtKB-EC"/>
</dbReference>
<dbReference type="EMBL" id="UOGC01000031">
    <property type="protein sequence ID" value="VAX16550.1"/>
    <property type="molecule type" value="Genomic_DNA"/>
</dbReference>
<protein>
    <submittedName>
        <fullName evidence="5">Undecaprenyl-phosphate mannosyltransferase</fullName>
        <ecNumber evidence="5">2.4.1.54</ecNumber>
    </submittedName>
</protein>
<name>A0A3B1C0Y9_9ZZZZ</name>
<dbReference type="GO" id="GO:0009247">
    <property type="term" value="P:glycolipid biosynthetic process"/>
    <property type="evidence" value="ECO:0007669"/>
    <property type="project" value="TreeGrafter"/>
</dbReference>